<feature type="binding site" evidence="7">
    <location>
        <position position="71"/>
    </location>
    <ligand>
        <name>Fe(3+)</name>
        <dbReference type="ChEBI" id="CHEBI:29034"/>
    </ligand>
</feature>
<feature type="binding site" evidence="7">
    <location>
        <position position="174"/>
    </location>
    <ligand>
        <name>4-imidazolone-5-propanoate</name>
        <dbReference type="ChEBI" id="CHEBI:77893"/>
    </ligand>
</feature>
<feature type="binding site" evidence="7">
    <location>
        <position position="69"/>
    </location>
    <ligand>
        <name>Fe(3+)</name>
        <dbReference type="ChEBI" id="CHEBI:29034"/>
    </ligand>
</feature>
<dbReference type="GO" id="GO:0050480">
    <property type="term" value="F:imidazolonepropionase activity"/>
    <property type="evidence" value="ECO:0007669"/>
    <property type="project" value="UniProtKB-UniRule"/>
</dbReference>
<dbReference type="Pfam" id="PF01979">
    <property type="entry name" value="Amidohydro_1"/>
    <property type="match status" value="1"/>
</dbReference>
<dbReference type="NCBIfam" id="TIGR01224">
    <property type="entry name" value="hutI"/>
    <property type="match status" value="1"/>
</dbReference>
<dbReference type="SUPFAM" id="SSF51556">
    <property type="entry name" value="Metallo-dependent hydrolases"/>
    <property type="match status" value="1"/>
</dbReference>
<dbReference type="FunFam" id="3.20.20.140:FF:000007">
    <property type="entry name" value="Imidazolonepropionase"/>
    <property type="match status" value="1"/>
</dbReference>
<feature type="binding site" evidence="7">
    <location>
        <position position="239"/>
    </location>
    <ligand>
        <name>Fe(3+)</name>
        <dbReference type="ChEBI" id="CHEBI:29034"/>
    </ligand>
</feature>
<evidence type="ECO:0000256" key="3">
    <source>
        <dbReference type="ARBA" id="ARBA00022801"/>
    </source>
</evidence>
<reference evidence="9 10" key="1">
    <citation type="submission" date="2019-03" db="EMBL/GenBank/DDBJ databases">
        <title>Diverse conjugative elements silence natural transformation in Legionella species.</title>
        <authorList>
            <person name="Durieux I."/>
            <person name="Ginevra C."/>
            <person name="Attaiech L."/>
            <person name="Picq K."/>
            <person name="Juan P.A."/>
            <person name="Jarraud S."/>
            <person name="Charpentier X."/>
        </authorList>
    </citation>
    <scope>NUCLEOTIDE SEQUENCE [LARGE SCALE GENOMIC DNA]</scope>
    <source>
        <strain evidence="9 10">HL-0427-4011</strain>
    </source>
</reference>
<feature type="binding site" evidence="7">
    <location>
        <position position="239"/>
    </location>
    <ligand>
        <name>Zn(2+)</name>
        <dbReference type="ChEBI" id="CHEBI:29105"/>
    </ligand>
</feature>
<feature type="binding site" evidence="7">
    <location>
        <position position="242"/>
    </location>
    <ligand>
        <name>4-imidazolone-5-propanoate</name>
        <dbReference type="ChEBI" id="CHEBI:77893"/>
    </ligand>
</feature>
<dbReference type="InterPro" id="IPR005920">
    <property type="entry name" value="HutI"/>
</dbReference>
<keyword evidence="2 7" id="KW-0479">Metal-binding</keyword>
<organism evidence="9 10">
    <name type="scientific">Legionella israelensis</name>
    <dbReference type="NCBI Taxonomy" id="454"/>
    <lineage>
        <taxon>Bacteria</taxon>
        <taxon>Pseudomonadati</taxon>
        <taxon>Pseudomonadota</taxon>
        <taxon>Gammaproteobacteria</taxon>
        <taxon>Legionellales</taxon>
        <taxon>Legionellaceae</taxon>
        <taxon>Legionella</taxon>
    </lineage>
</organism>
<dbReference type="InterPro" id="IPR006680">
    <property type="entry name" value="Amidohydro-rel"/>
</dbReference>
<comment type="pathway">
    <text evidence="7">Amino-acid degradation; L-histidine degradation into L-glutamate; N-formimidoyl-L-glutamate from L-histidine: step 3/3.</text>
</comment>
<accession>A0AAX1EJQ7</accession>
<evidence type="ECO:0000313" key="9">
    <source>
        <dbReference type="EMBL" id="QBR85307.1"/>
    </source>
</evidence>
<evidence type="ECO:0000256" key="5">
    <source>
        <dbReference type="ARBA" id="ARBA00022833"/>
    </source>
</evidence>
<sequence length="414" mass="45010">MPACDHLLLNTTLLTAQGTEVLDQAVAVSGEHIEWCGSMEKLPSFYKDNTKKIKDCRGKLLTPGLIDCHTHIVYAGDRAREFKLRMEGASYEAIARAGGGILSTVKSTRNCAEDDLVEQSLPRAMALANEGVTTLEIKSGYGLDLENELKILRAARRLGKLTGLRIKTSFLGAHAVPPEYKDNAQAYVDHICYNMLPEIARSGLADAVDVFCEKIAFTREQTEQIFAAAEQYSFPVKCHAEQLSNLGASVLAAKVGALSCDHLEYLDEDGVEAMSQSGTVAVLLPGAYYYLRETRKPPVELLRKKGVGMAVATDSNPGTSPTTSLLLMLNMACQFFSLTVPEALSAVTFQAARALGIEKETGVIAKGMTADLNLWSINDSASLCYHFAVPFPHETMIAGKWVNRFDYPSSGAEQ</sequence>
<feature type="binding site" evidence="7">
    <location>
        <position position="141"/>
    </location>
    <ligand>
        <name>4-imidazolone-5-propanoate</name>
        <dbReference type="ChEBI" id="CHEBI:77893"/>
    </ligand>
</feature>
<dbReference type="AlphaFoldDB" id="A0AAX1EJQ7"/>
<dbReference type="Gene3D" id="3.20.20.140">
    <property type="entry name" value="Metal-dependent hydrolases"/>
    <property type="match status" value="1"/>
</dbReference>
<comment type="catalytic activity">
    <reaction evidence="7">
        <text>4-imidazolone-5-propanoate + H2O = N-formimidoyl-L-glutamate</text>
        <dbReference type="Rhea" id="RHEA:23660"/>
        <dbReference type="ChEBI" id="CHEBI:15377"/>
        <dbReference type="ChEBI" id="CHEBI:58928"/>
        <dbReference type="ChEBI" id="CHEBI:77893"/>
        <dbReference type="EC" id="3.5.2.7"/>
    </reaction>
</comment>
<feature type="binding site" evidence="7">
    <location>
        <position position="314"/>
    </location>
    <ligand>
        <name>Zn(2+)</name>
        <dbReference type="ChEBI" id="CHEBI:29105"/>
    </ligand>
</feature>
<dbReference type="Proteomes" id="UP000295517">
    <property type="component" value="Chromosome"/>
</dbReference>
<dbReference type="PANTHER" id="PTHR42752">
    <property type="entry name" value="IMIDAZOLONEPROPIONASE"/>
    <property type="match status" value="1"/>
</dbReference>
<evidence type="ECO:0000256" key="7">
    <source>
        <dbReference type="HAMAP-Rule" id="MF_00372"/>
    </source>
</evidence>
<feature type="binding site" evidence="7">
    <location>
        <position position="71"/>
    </location>
    <ligand>
        <name>Zn(2+)</name>
        <dbReference type="ChEBI" id="CHEBI:29105"/>
    </ligand>
</feature>
<dbReference type="CDD" id="cd01296">
    <property type="entry name" value="Imidazolone-5PH"/>
    <property type="match status" value="1"/>
</dbReference>
<dbReference type="EC" id="3.5.2.7" evidence="1 7"/>
<dbReference type="GO" id="GO:0008270">
    <property type="term" value="F:zinc ion binding"/>
    <property type="evidence" value="ECO:0007669"/>
    <property type="project" value="UniProtKB-UniRule"/>
</dbReference>
<keyword evidence="5 7" id="KW-0862">Zinc</keyword>
<name>A0AAX1EJQ7_9GAMM</name>
<comment type="cofactor">
    <cofactor evidence="7">
        <name>Zn(2+)</name>
        <dbReference type="ChEBI" id="CHEBI:29105"/>
    </cofactor>
    <cofactor evidence="7">
        <name>Fe(3+)</name>
        <dbReference type="ChEBI" id="CHEBI:29034"/>
    </cofactor>
    <text evidence="7">Binds 1 zinc or iron ion per subunit.</text>
</comment>
<comment type="function">
    <text evidence="7">Catalyzes the hydrolytic cleavage of the carbon-nitrogen bond in imidazolone-5-propanoate to yield N-formimidoyl-L-glutamate. It is the third step in the universal histidine degradation pathway.</text>
</comment>
<evidence type="ECO:0000256" key="4">
    <source>
        <dbReference type="ARBA" id="ARBA00022808"/>
    </source>
</evidence>
<dbReference type="SUPFAM" id="SSF51338">
    <property type="entry name" value="Composite domain of metallo-dependent hydrolases"/>
    <property type="match status" value="1"/>
</dbReference>
<feature type="binding site" evidence="7">
    <location>
        <position position="69"/>
    </location>
    <ligand>
        <name>Zn(2+)</name>
        <dbReference type="ChEBI" id="CHEBI:29105"/>
    </ligand>
</feature>
<keyword evidence="6 7" id="KW-0408">Iron</keyword>
<dbReference type="HAMAP" id="MF_00372">
    <property type="entry name" value="HutI"/>
    <property type="match status" value="1"/>
</dbReference>
<feature type="binding site" evidence="7">
    <location>
        <position position="316"/>
    </location>
    <ligand>
        <name>N-formimidoyl-L-glutamate</name>
        <dbReference type="ChEBI" id="CHEBI:58928"/>
    </ligand>
</feature>
<feature type="binding site" evidence="7">
    <location>
        <position position="314"/>
    </location>
    <ligand>
        <name>Fe(3+)</name>
        <dbReference type="ChEBI" id="CHEBI:29034"/>
    </ligand>
</feature>
<evidence type="ECO:0000259" key="8">
    <source>
        <dbReference type="Pfam" id="PF01979"/>
    </source>
</evidence>
<evidence type="ECO:0000256" key="6">
    <source>
        <dbReference type="ARBA" id="ARBA00023004"/>
    </source>
</evidence>
<keyword evidence="3 7" id="KW-0378">Hydrolase</keyword>
<proteinExistence type="inferred from homology"/>
<dbReference type="InterPro" id="IPR011059">
    <property type="entry name" value="Metal-dep_hydrolase_composite"/>
</dbReference>
<dbReference type="EMBL" id="CP038254">
    <property type="protein sequence ID" value="QBR85307.1"/>
    <property type="molecule type" value="Genomic_DNA"/>
</dbReference>
<dbReference type="PANTHER" id="PTHR42752:SF1">
    <property type="entry name" value="IMIDAZOLONEPROPIONASE-RELATED"/>
    <property type="match status" value="1"/>
</dbReference>
<dbReference type="InterPro" id="IPR032466">
    <property type="entry name" value="Metal_Hydrolase"/>
</dbReference>
<evidence type="ECO:0000256" key="1">
    <source>
        <dbReference type="ARBA" id="ARBA00012864"/>
    </source>
</evidence>
<feature type="binding site" evidence="7">
    <location>
        <position position="319"/>
    </location>
    <ligand>
        <name>4-imidazolone-5-propanoate</name>
        <dbReference type="ChEBI" id="CHEBI:77893"/>
    </ligand>
</feature>
<feature type="domain" description="Amidohydrolase-related" evidence="8">
    <location>
        <begin position="61"/>
        <end position="402"/>
    </location>
</feature>
<keyword evidence="7" id="KW-0963">Cytoplasm</keyword>
<evidence type="ECO:0000256" key="2">
    <source>
        <dbReference type="ARBA" id="ARBA00022723"/>
    </source>
</evidence>
<dbReference type="RefSeq" id="WP_135061453.1">
    <property type="nucleotide sequence ID" value="NZ_CP038254.1"/>
</dbReference>
<dbReference type="GO" id="GO:0019556">
    <property type="term" value="P:L-histidine catabolic process to glutamate and formamide"/>
    <property type="evidence" value="ECO:0007669"/>
    <property type="project" value="UniProtKB-UniRule"/>
</dbReference>
<feature type="binding site" evidence="7">
    <location>
        <position position="141"/>
    </location>
    <ligand>
        <name>N-formimidoyl-L-glutamate</name>
        <dbReference type="ChEBI" id="CHEBI:58928"/>
    </ligand>
</feature>
<feature type="binding site" evidence="7">
    <location>
        <position position="78"/>
    </location>
    <ligand>
        <name>4-imidazolone-5-propanoate</name>
        <dbReference type="ChEBI" id="CHEBI:77893"/>
    </ligand>
</feature>
<feature type="binding site" evidence="7">
    <location>
        <position position="318"/>
    </location>
    <ligand>
        <name>N-formimidoyl-L-glutamate</name>
        <dbReference type="ChEBI" id="CHEBI:58928"/>
    </ligand>
</feature>
<keyword evidence="4 7" id="KW-0369">Histidine metabolism</keyword>
<protein>
    <recommendedName>
        <fullName evidence="1 7">Imidazolonepropionase</fullName>
        <ecNumber evidence="1 7">3.5.2.7</ecNumber>
    </recommendedName>
    <alternativeName>
        <fullName evidence="7">Imidazolone-5-propionate hydrolase</fullName>
    </alternativeName>
</protein>
<gene>
    <name evidence="7" type="primary">hutI</name>
    <name evidence="9" type="ORF">E3983_04395</name>
</gene>
<dbReference type="GO" id="GO:0005506">
    <property type="term" value="F:iron ion binding"/>
    <property type="evidence" value="ECO:0007669"/>
    <property type="project" value="UniProtKB-UniRule"/>
</dbReference>
<dbReference type="GO" id="GO:0005737">
    <property type="term" value="C:cytoplasm"/>
    <property type="evidence" value="ECO:0007669"/>
    <property type="project" value="UniProtKB-SubCell"/>
</dbReference>
<comment type="subcellular location">
    <subcellularLocation>
        <location evidence="7">Cytoplasm</location>
    </subcellularLocation>
</comment>
<comment type="similarity">
    <text evidence="7">Belongs to the metallo-dependent hydrolases superfamily. HutI family.</text>
</comment>
<evidence type="ECO:0000313" key="10">
    <source>
        <dbReference type="Proteomes" id="UP000295517"/>
    </source>
</evidence>
<dbReference type="Gene3D" id="2.30.40.10">
    <property type="entry name" value="Urease, subunit C, domain 1"/>
    <property type="match status" value="1"/>
</dbReference>